<dbReference type="PANTHER" id="PTHR30469">
    <property type="entry name" value="MULTIDRUG RESISTANCE PROTEIN MDTA"/>
    <property type="match status" value="1"/>
</dbReference>
<dbReference type="Proteomes" id="UP000094893">
    <property type="component" value="Unassembled WGS sequence"/>
</dbReference>
<dbReference type="Pfam" id="PF25876">
    <property type="entry name" value="HH_MFP_RND"/>
    <property type="match status" value="1"/>
</dbReference>
<keyword evidence="5" id="KW-0472">Membrane</keyword>
<dbReference type="Pfam" id="PF25917">
    <property type="entry name" value="BSH_RND"/>
    <property type="match status" value="1"/>
</dbReference>
<dbReference type="PROSITE" id="PS51257">
    <property type="entry name" value="PROKAR_LIPOPROTEIN"/>
    <property type="match status" value="1"/>
</dbReference>
<proteinExistence type="inferred from homology"/>
<comment type="subcellular location">
    <subcellularLocation>
        <location evidence="1">Cell membrane</location>
    </subcellularLocation>
</comment>
<evidence type="ECO:0000313" key="9">
    <source>
        <dbReference type="EMBL" id="OCX69236.1"/>
    </source>
</evidence>
<dbReference type="Pfam" id="PF25944">
    <property type="entry name" value="Beta-barrel_RND"/>
    <property type="match status" value="1"/>
</dbReference>
<dbReference type="Gene3D" id="2.40.420.20">
    <property type="match status" value="1"/>
</dbReference>
<feature type="domain" description="Multidrug resistance protein MdtA-like barrel-sandwich hybrid" evidence="7">
    <location>
        <begin position="58"/>
        <end position="194"/>
    </location>
</feature>
<evidence type="ECO:0000256" key="1">
    <source>
        <dbReference type="ARBA" id="ARBA00004236"/>
    </source>
</evidence>
<dbReference type="PANTHER" id="PTHR30469:SF36">
    <property type="entry name" value="BLL3903 PROTEIN"/>
    <property type="match status" value="1"/>
</dbReference>
<reference evidence="9 10" key="1">
    <citation type="journal article" date="2016" name="Int. J. Mol. Sci.">
        <title>Comparative genomics of the extreme acidophile Acidithiobacillus thiooxidans reveals intraspecific divergence and niche adaptation.</title>
        <authorList>
            <person name="Zhang X."/>
            <person name="Feng X."/>
            <person name="Tao J."/>
            <person name="Ma L."/>
            <person name="Xiao Y."/>
            <person name="Liang Y."/>
            <person name="Liu X."/>
            <person name="Yin H."/>
        </authorList>
    </citation>
    <scope>NUCLEOTIDE SEQUENCE [LARGE SCALE GENOMIC DNA]</scope>
    <source>
        <strain evidence="9 10">A02</strain>
    </source>
</reference>
<dbReference type="GO" id="GO:0015562">
    <property type="term" value="F:efflux transmembrane transporter activity"/>
    <property type="evidence" value="ECO:0007669"/>
    <property type="project" value="TreeGrafter"/>
</dbReference>
<evidence type="ECO:0000259" key="6">
    <source>
        <dbReference type="Pfam" id="PF25876"/>
    </source>
</evidence>
<sequence>MMRYPLIFLLTAVTLGLTGCQGKARHEMPPLQVQLTTPTQENMTHYVGYLGTVTPIQTVTVIPQTSGLLQNISFTQGAMVSKGQTLFTIDPAQTRAELAQALAKLAADQATARYNRNLVDQDRPLAEKDFITRQSFDQAVSQAQAAAAQVAEDQAAVQQARINLSYTRITAPINGRIGLALVKAGNLVVANQTQLTTINEINPITINFSVPQAQLGAARQAQSQNTNLPIQDEKGGTLLAQGKLTFIDNTVSASTATVSLQVTVPNTDHKLWPGQYVLVQMPVQHIANALVLPVGAVQQGSSGPFVYTVEQGKATDKAIQVLWETGKKAVISGITPQTRVIFPLPARLYPGAAVQTGAAGHSTKQQHQGSPS</sequence>
<keyword evidence="4" id="KW-0997">Cell inner membrane</keyword>
<dbReference type="Gene3D" id="1.10.287.470">
    <property type="entry name" value="Helix hairpin bin"/>
    <property type="match status" value="1"/>
</dbReference>
<protein>
    <submittedName>
        <fullName evidence="9">Efflux transporter periplasmic adaptor subunit</fullName>
    </submittedName>
</protein>
<comment type="caution">
    <text evidence="9">The sequence shown here is derived from an EMBL/GenBank/DDBJ whole genome shotgun (WGS) entry which is preliminary data.</text>
</comment>
<comment type="similarity">
    <text evidence="2">Belongs to the membrane fusion protein (MFP) (TC 8.A.1) family.</text>
</comment>
<gene>
    <name evidence="9" type="ORF">A6P07_17115</name>
</gene>
<evidence type="ECO:0000256" key="2">
    <source>
        <dbReference type="ARBA" id="ARBA00009477"/>
    </source>
</evidence>
<evidence type="ECO:0000256" key="4">
    <source>
        <dbReference type="ARBA" id="ARBA00022519"/>
    </source>
</evidence>
<name>A0A1C2I2W0_ACITH</name>
<evidence type="ECO:0000313" key="10">
    <source>
        <dbReference type="Proteomes" id="UP000094893"/>
    </source>
</evidence>
<dbReference type="Gene3D" id="2.40.30.170">
    <property type="match status" value="1"/>
</dbReference>
<dbReference type="GO" id="GO:1990281">
    <property type="term" value="C:efflux pump complex"/>
    <property type="evidence" value="ECO:0007669"/>
    <property type="project" value="TreeGrafter"/>
</dbReference>
<dbReference type="AlphaFoldDB" id="A0A1C2I2W0"/>
<feature type="domain" description="Multidrug resistance protein MdtA-like alpha-helical hairpin" evidence="6">
    <location>
        <begin position="97"/>
        <end position="167"/>
    </location>
</feature>
<dbReference type="Gene3D" id="2.40.50.100">
    <property type="match status" value="1"/>
</dbReference>
<dbReference type="NCBIfam" id="TIGR01730">
    <property type="entry name" value="RND_mfp"/>
    <property type="match status" value="1"/>
</dbReference>
<dbReference type="eggNOG" id="COG0845">
    <property type="taxonomic scope" value="Bacteria"/>
</dbReference>
<feature type="domain" description="Multidrug resistance protein MdtA-like beta-barrel" evidence="8">
    <location>
        <begin position="203"/>
        <end position="283"/>
    </location>
</feature>
<accession>A0A1C2I2W0</accession>
<dbReference type="InterPro" id="IPR058624">
    <property type="entry name" value="MdtA-like_HH"/>
</dbReference>
<dbReference type="SUPFAM" id="SSF111369">
    <property type="entry name" value="HlyD-like secretion proteins"/>
    <property type="match status" value="1"/>
</dbReference>
<dbReference type="InterPro" id="IPR006143">
    <property type="entry name" value="RND_pump_MFP"/>
</dbReference>
<dbReference type="EMBL" id="LWSA01000258">
    <property type="protein sequence ID" value="OCX69236.1"/>
    <property type="molecule type" value="Genomic_DNA"/>
</dbReference>
<keyword evidence="3" id="KW-1003">Cell membrane</keyword>
<evidence type="ECO:0000259" key="8">
    <source>
        <dbReference type="Pfam" id="PF25944"/>
    </source>
</evidence>
<organism evidence="9 10">
    <name type="scientific">Acidithiobacillus thiooxidans</name>
    <name type="common">Thiobacillus thiooxidans</name>
    <dbReference type="NCBI Taxonomy" id="930"/>
    <lineage>
        <taxon>Bacteria</taxon>
        <taxon>Pseudomonadati</taxon>
        <taxon>Pseudomonadota</taxon>
        <taxon>Acidithiobacillia</taxon>
        <taxon>Acidithiobacillales</taxon>
        <taxon>Acidithiobacillaceae</taxon>
        <taxon>Acidithiobacillus</taxon>
    </lineage>
</organism>
<dbReference type="STRING" id="930.GCA_002079865_02820"/>
<evidence type="ECO:0000256" key="3">
    <source>
        <dbReference type="ARBA" id="ARBA00022475"/>
    </source>
</evidence>
<dbReference type="InterPro" id="IPR058626">
    <property type="entry name" value="MdtA-like_b-barrel"/>
</dbReference>
<evidence type="ECO:0000256" key="5">
    <source>
        <dbReference type="ARBA" id="ARBA00023136"/>
    </source>
</evidence>
<dbReference type="InterPro" id="IPR058625">
    <property type="entry name" value="MdtA-like_BSH"/>
</dbReference>
<evidence type="ECO:0000259" key="7">
    <source>
        <dbReference type="Pfam" id="PF25917"/>
    </source>
</evidence>